<reference evidence="9" key="1">
    <citation type="submission" date="2016-11" db="UniProtKB">
        <authorList>
            <consortium name="WormBaseParasite"/>
        </authorList>
    </citation>
    <scope>IDENTIFICATION</scope>
</reference>
<dbReference type="PANTHER" id="PTHR31552:SF31">
    <property type="entry name" value="SERPENTINE RECEPTOR CLASS GAMMA"/>
    <property type="match status" value="1"/>
</dbReference>
<dbReference type="Pfam" id="PF02118">
    <property type="entry name" value="Srg"/>
    <property type="match status" value="1"/>
</dbReference>
<evidence type="ECO:0000313" key="8">
    <source>
        <dbReference type="Proteomes" id="UP000095287"/>
    </source>
</evidence>
<dbReference type="InterPro" id="IPR017452">
    <property type="entry name" value="GPCR_Rhodpsn_7TM"/>
</dbReference>
<dbReference type="PANTHER" id="PTHR31552">
    <property type="entry name" value="SERPENTINE RECEPTOR CLASS GAMMA"/>
    <property type="match status" value="1"/>
</dbReference>
<evidence type="ECO:0000313" key="9">
    <source>
        <dbReference type="WBParaSite" id="L893_g27211.t1"/>
    </source>
</evidence>
<dbReference type="GO" id="GO:0016020">
    <property type="term" value="C:membrane"/>
    <property type="evidence" value="ECO:0007669"/>
    <property type="project" value="UniProtKB-SubCell"/>
</dbReference>
<protein>
    <recommendedName>
        <fullName evidence="6">Serpentine receptor class gamma</fullName>
    </recommendedName>
</protein>
<evidence type="ECO:0000256" key="5">
    <source>
        <dbReference type="ARBA" id="ARBA00023136"/>
    </source>
</evidence>
<feature type="transmembrane region" description="Helical" evidence="6">
    <location>
        <begin position="130"/>
        <end position="151"/>
    </location>
</feature>
<dbReference type="GO" id="GO:0004888">
    <property type="term" value="F:transmembrane signaling receptor activity"/>
    <property type="evidence" value="ECO:0007669"/>
    <property type="project" value="InterPro"/>
</dbReference>
<name>A0A1I7ZKV9_9BILA</name>
<accession>A0A1I7ZKV9</accession>
<feature type="domain" description="G-protein coupled receptors family 1 profile" evidence="7">
    <location>
        <begin position="20"/>
        <end position="262"/>
    </location>
</feature>
<feature type="transmembrane region" description="Helical" evidence="6">
    <location>
        <begin position="187"/>
        <end position="207"/>
    </location>
</feature>
<comment type="similarity">
    <text evidence="2 6">Belongs to the nematode receptor-like protein srg family.</text>
</comment>
<comment type="subcellular location">
    <subcellularLocation>
        <location evidence="1">Membrane</location>
        <topology evidence="1">Multi-pass membrane protein</topology>
    </subcellularLocation>
</comment>
<sequence>MPMPLFHYILVIFVAISAVLNVAVLIAILKYRKVNPYLKGSFFTLILFHGVADLFLAIEFTVLMRARKYRYLDFVLYEGSTLWLILPYITNGLHYYLKAVIYVGNILLSFNRFTSAAFSMQYELFWQSKLMISVRALGWILPLAAVLPIVLNPHYTMWFAMSSSLETVRLQSDDESTQVMSYVDGSLSLAATVICFGFYALSAITLSRQMLKHVSSFLIAAAIIAIHFTTHLIYNFSEKCVDVGAISVESTPMSDQQRPSDQ</sequence>
<keyword evidence="4 6" id="KW-1133">Transmembrane helix</keyword>
<dbReference type="Proteomes" id="UP000095287">
    <property type="component" value="Unplaced"/>
</dbReference>
<evidence type="ECO:0000256" key="4">
    <source>
        <dbReference type="ARBA" id="ARBA00022989"/>
    </source>
</evidence>
<evidence type="ECO:0000256" key="2">
    <source>
        <dbReference type="ARBA" id="ARBA00005692"/>
    </source>
</evidence>
<dbReference type="InterPro" id="IPR000609">
    <property type="entry name" value="7TM_GPCR_serpentine_rcpt_Srg"/>
</dbReference>
<comment type="caution">
    <text evidence="6">Lacks conserved residue(s) required for the propagation of feature annotation.</text>
</comment>
<organism evidence="8 9">
    <name type="scientific">Steinernema glaseri</name>
    <dbReference type="NCBI Taxonomy" id="37863"/>
    <lineage>
        <taxon>Eukaryota</taxon>
        <taxon>Metazoa</taxon>
        <taxon>Ecdysozoa</taxon>
        <taxon>Nematoda</taxon>
        <taxon>Chromadorea</taxon>
        <taxon>Rhabditida</taxon>
        <taxon>Tylenchina</taxon>
        <taxon>Panagrolaimomorpha</taxon>
        <taxon>Strongyloidoidea</taxon>
        <taxon>Steinernematidae</taxon>
        <taxon>Steinernema</taxon>
    </lineage>
</organism>
<evidence type="ECO:0000259" key="7">
    <source>
        <dbReference type="PROSITE" id="PS50262"/>
    </source>
</evidence>
<evidence type="ECO:0000256" key="3">
    <source>
        <dbReference type="ARBA" id="ARBA00022692"/>
    </source>
</evidence>
<proteinExistence type="inferred from homology"/>
<dbReference type="AlphaFoldDB" id="A0A1I7ZKV9"/>
<dbReference type="SUPFAM" id="SSF81321">
    <property type="entry name" value="Family A G protein-coupled receptor-like"/>
    <property type="match status" value="1"/>
</dbReference>
<keyword evidence="8" id="KW-1185">Reference proteome</keyword>
<feature type="transmembrane region" description="Helical" evidence="6">
    <location>
        <begin position="41"/>
        <end position="64"/>
    </location>
</feature>
<feature type="transmembrane region" description="Helical" evidence="6">
    <location>
        <begin position="7"/>
        <end position="29"/>
    </location>
</feature>
<evidence type="ECO:0000256" key="6">
    <source>
        <dbReference type="RuleBase" id="RU280813"/>
    </source>
</evidence>
<evidence type="ECO:0000256" key="1">
    <source>
        <dbReference type="ARBA" id="ARBA00004141"/>
    </source>
</evidence>
<keyword evidence="3 6" id="KW-0812">Transmembrane</keyword>
<dbReference type="PROSITE" id="PS50262">
    <property type="entry name" value="G_PROTEIN_RECEP_F1_2"/>
    <property type="match status" value="1"/>
</dbReference>
<dbReference type="WBParaSite" id="L893_g27211.t1">
    <property type="protein sequence ID" value="L893_g27211.t1"/>
    <property type="gene ID" value="L893_g27211"/>
</dbReference>
<dbReference type="Gene3D" id="1.20.1070.10">
    <property type="entry name" value="Rhodopsin 7-helix transmembrane proteins"/>
    <property type="match status" value="1"/>
</dbReference>
<feature type="transmembrane region" description="Helical" evidence="6">
    <location>
        <begin position="214"/>
        <end position="234"/>
    </location>
</feature>
<dbReference type="GO" id="GO:0007606">
    <property type="term" value="P:sensory perception of chemical stimulus"/>
    <property type="evidence" value="ECO:0007669"/>
    <property type="project" value="UniProtKB-UniRule"/>
</dbReference>
<keyword evidence="5 6" id="KW-0472">Membrane</keyword>